<protein>
    <submittedName>
        <fullName evidence="3">Suppressor of fused protein (SUFU)</fullName>
    </submittedName>
</protein>
<feature type="region of interest" description="Disordered" evidence="1">
    <location>
        <begin position="1"/>
        <end position="22"/>
    </location>
</feature>
<dbReference type="InterPro" id="IPR020941">
    <property type="entry name" value="SUFU-like_domain"/>
</dbReference>
<evidence type="ECO:0000313" key="3">
    <source>
        <dbReference type="EMBL" id="SFE01150.1"/>
    </source>
</evidence>
<dbReference type="Proteomes" id="UP000198639">
    <property type="component" value="Unassembled WGS sequence"/>
</dbReference>
<dbReference type="Pfam" id="PF05076">
    <property type="entry name" value="SUFU"/>
    <property type="match status" value="1"/>
</dbReference>
<evidence type="ECO:0000259" key="2">
    <source>
        <dbReference type="Pfam" id="PF05076"/>
    </source>
</evidence>
<keyword evidence="4" id="KW-1185">Reference proteome</keyword>
<gene>
    <name evidence="3" type="ORF">SAMN05216204_1572</name>
</gene>
<organism evidence="3 4">
    <name type="scientific">Massilia yuzhufengensis</name>
    <dbReference type="NCBI Taxonomy" id="1164594"/>
    <lineage>
        <taxon>Bacteria</taxon>
        <taxon>Pseudomonadati</taxon>
        <taxon>Pseudomonadota</taxon>
        <taxon>Betaproteobacteria</taxon>
        <taxon>Burkholderiales</taxon>
        <taxon>Oxalobacteraceae</taxon>
        <taxon>Telluria group</taxon>
        <taxon>Massilia</taxon>
    </lineage>
</organism>
<dbReference type="EMBL" id="FOLD01000057">
    <property type="protein sequence ID" value="SFE01150.1"/>
    <property type="molecule type" value="Genomic_DNA"/>
</dbReference>
<evidence type="ECO:0000313" key="4">
    <source>
        <dbReference type="Proteomes" id="UP000198639"/>
    </source>
</evidence>
<proteinExistence type="predicted"/>
<evidence type="ECO:0000256" key="1">
    <source>
        <dbReference type="SAM" id="MobiDB-lite"/>
    </source>
</evidence>
<feature type="domain" description="Suppressor of fused-like" evidence="2">
    <location>
        <begin position="64"/>
        <end position="234"/>
    </location>
</feature>
<sequence>MIDAPQNALHTRMTEPTSTPLYPLAKPTQEQVAPAVLPHDPIAEHIAAHLGRIDTVFHDTIADPVQVDIHVVPANERTPFLRLVTSGMSSRPMTVPEGAPPFAELMMALPADWKLDAQSVQDERWYWPVALLRHLAHYPHLHKEWLGLGHTVPNGHPAKPYAKGVEFTGAILLPPASAPEAFASLEHEGKDIYFHCVVPLYESELNLVKRKGFPELLDAFNEKGVTDLVVPGRKNTVKKFLGLF</sequence>
<name>A0A1I1X762_9BURK</name>
<dbReference type="STRING" id="1164594.SAMN05216204_1572"/>
<dbReference type="AlphaFoldDB" id="A0A1I1X762"/>
<accession>A0A1I1X762</accession>
<reference evidence="4" key="1">
    <citation type="submission" date="2016-10" db="EMBL/GenBank/DDBJ databases">
        <authorList>
            <person name="Varghese N."/>
            <person name="Submissions S."/>
        </authorList>
    </citation>
    <scope>NUCLEOTIDE SEQUENCE [LARGE SCALE GENOMIC DNA]</scope>
    <source>
        <strain evidence="4">CGMCC 1.12041</strain>
    </source>
</reference>